<organism evidence="2 3">
    <name type="scientific">Nocardiopsis codii</name>
    <dbReference type="NCBI Taxonomy" id="3065942"/>
    <lineage>
        <taxon>Bacteria</taxon>
        <taxon>Bacillati</taxon>
        <taxon>Actinomycetota</taxon>
        <taxon>Actinomycetes</taxon>
        <taxon>Streptosporangiales</taxon>
        <taxon>Nocardiopsidaceae</taxon>
        <taxon>Nocardiopsis</taxon>
    </lineage>
</organism>
<reference evidence="2 3" key="1">
    <citation type="submission" date="2023-08" db="EMBL/GenBank/DDBJ databases">
        <authorList>
            <person name="Girao M."/>
            <person name="Carvalho M.F."/>
        </authorList>
    </citation>
    <scope>NUCLEOTIDE SEQUENCE [LARGE SCALE GENOMIC DNA]</scope>
    <source>
        <strain evidence="2 3">CT-R113</strain>
    </source>
</reference>
<sequence>GASVPARGHTHTRTRTLPEHLHTPTLHTVYDVTETTTPKPVPYGVHTTPARAIAHRDRLNTQASAVREAEEQEAREEQEKARARREKRQREEADQAAKEHTEEEGR</sequence>
<name>A0ABU7KDB3_9ACTN</name>
<dbReference type="RefSeq" id="WP_330093997.1">
    <property type="nucleotide sequence ID" value="NZ_JAUZMY010000026.1"/>
</dbReference>
<dbReference type="EMBL" id="JAUZMY010000026">
    <property type="protein sequence ID" value="MEE2040228.1"/>
    <property type="molecule type" value="Genomic_DNA"/>
</dbReference>
<protein>
    <submittedName>
        <fullName evidence="2">Uncharacterized protein</fullName>
    </submittedName>
</protein>
<evidence type="ECO:0000256" key="1">
    <source>
        <dbReference type="SAM" id="MobiDB-lite"/>
    </source>
</evidence>
<proteinExistence type="predicted"/>
<keyword evidence="3" id="KW-1185">Reference proteome</keyword>
<dbReference type="Proteomes" id="UP001356095">
    <property type="component" value="Unassembled WGS sequence"/>
</dbReference>
<evidence type="ECO:0000313" key="3">
    <source>
        <dbReference type="Proteomes" id="UP001356095"/>
    </source>
</evidence>
<feature type="region of interest" description="Disordered" evidence="1">
    <location>
        <begin position="1"/>
        <end position="106"/>
    </location>
</feature>
<gene>
    <name evidence="2" type="ORF">Q8791_23715</name>
</gene>
<evidence type="ECO:0000313" key="2">
    <source>
        <dbReference type="EMBL" id="MEE2040228.1"/>
    </source>
</evidence>
<feature type="non-terminal residue" evidence="2">
    <location>
        <position position="1"/>
    </location>
</feature>
<comment type="caution">
    <text evidence="2">The sequence shown here is derived from an EMBL/GenBank/DDBJ whole genome shotgun (WGS) entry which is preliminary data.</text>
</comment>
<feature type="compositionally biased region" description="Basic and acidic residues" evidence="1">
    <location>
        <begin position="88"/>
        <end position="106"/>
    </location>
</feature>
<accession>A0ABU7KDB3</accession>